<feature type="non-terminal residue" evidence="1">
    <location>
        <position position="1"/>
    </location>
</feature>
<accession>A0ACA9QWD3</accession>
<name>A0ACA9QWD3_9GLOM</name>
<evidence type="ECO:0000313" key="1">
    <source>
        <dbReference type="EMBL" id="CAG8767043.1"/>
    </source>
</evidence>
<keyword evidence="2" id="KW-1185">Reference proteome</keyword>
<protein>
    <submittedName>
        <fullName evidence="1">14920_t:CDS:1</fullName>
    </submittedName>
</protein>
<organism evidence="1 2">
    <name type="scientific">Cetraspora pellucida</name>
    <dbReference type="NCBI Taxonomy" id="1433469"/>
    <lineage>
        <taxon>Eukaryota</taxon>
        <taxon>Fungi</taxon>
        <taxon>Fungi incertae sedis</taxon>
        <taxon>Mucoromycota</taxon>
        <taxon>Glomeromycotina</taxon>
        <taxon>Glomeromycetes</taxon>
        <taxon>Diversisporales</taxon>
        <taxon>Gigasporaceae</taxon>
        <taxon>Cetraspora</taxon>
    </lineage>
</organism>
<evidence type="ECO:0000313" key="2">
    <source>
        <dbReference type="Proteomes" id="UP000789366"/>
    </source>
</evidence>
<proteinExistence type="predicted"/>
<comment type="caution">
    <text evidence="1">The sequence shown here is derived from an EMBL/GenBank/DDBJ whole genome shotgun (WGS) entry which is preliminary data.</text>
</comment>
<sequence length="117" mass="13708">YPVIPSQTSTVLREVAMKHLMGKESYMQPDESELSKAVARTFNDLYMRCSPVKMSEELHCDKLLFPYINSLFFKRLAEYEVRLNRTVGSSKKRPDFSCVDDSEEVDKSTTELKRWSW</sequence>
<dbReference type="EMBL" id="CAJVPW010051756">
    <property type="protein sequence ID" value="CAG8767043.1"/>
    <property type="molecule type" value="Genomic_DNA"/>
</dbReference>
<gene>
    <name evidence="1" type="ORF">SPELUC_LOCUS15535</name>
</gene>
<dbReference type="Proteomes" id="UP000789366">
    <property type="component" value="Unassembled WGS sequence"/>
</dbReference>
<reference evidence="1" key="1">
    <citation type="submission" date="2021-06" db="EMBL/GenBank/DDBJ databases">
        <authorList>
            <person name="Kallberg Y."/>
            <person name="Tangrot J."/>
            <person name="Rosling A."/>
        </authorList>
    </citation>
    <scope>NUCLEOTIDE SEQUENCE</scope>
    <source>
        <strain evidence="1">28 12/20/2015</strain>
    </source>
</reference>